<dbReference type="PROSITE" id="PS01091">
    <property type="entry name" value="TATD_3"/>
    <property type="match status" value="1"/>
</dbReference>
<protein>
    <submittedName>
        <fullName evidence="3">Uncharacterized protein</fullName>
    </submittedName>
</protein>
<dbReference type="PANTHER" id="PTHR46363">
    <property type="entry name" value="DEOXYRIBONUCLEASE TATDN2-RELATED"/>
    <property type="match status" value="1"/>
</dbReference>
<reference evidence="3" key="2">
    <citation type="submission" date="2020-11" db="EMBL/GenBank/DDBJ databases">
        <authorList>
            <person name="McCartney M.A."/>
            <person name="Auch B."/>
            <person name="Kono T."/>
            <person name="Mallez S."/>
            <person name="Becker A."/>
            <person name="Gohl D.M."/>
            <person name="Silverstein K.A.T."/>
            <person name="Koren S."/>
            <person name="Bechman K.B."/>
            <person name="Herman A."/>
            <person name="Abrahante J.E."/>
            <person name="Garbe J."/>
        </authorList>
    </citation>
    <scope>NUCLEOTIDE SEQUENCE</scope>
    <source>
        <strain evidence="3">Duluth1</strain>
        <tissue evidence="3">Whole animal</tissue>
    </source>
</reference>
<name>A0A9D4F7A0_DREPO</name>
<comment type="similarity">
    <text evidence="1">Belongs to the metallo-dependent hydrolases superfamily. TatD-type hydrolase family.</text>
</comment>
<accession>A0A9D4F7A0</accession>
<evidence type="ECO:0000313" key="4">
    <source>
        <dbReference type="Proteomes" id="UP000828390"/>
    </source>
</evidence>
<keyword evidence="2" id="KW-0378">Hydrolase</keyword>
<keyword evidence="4" id="KW-1185">Reference proteome</keyword>
<dbReference type="InterPro" id="IPR001130">
    <property type="entry name" value="TatD-like"/>
</dbReference>
<proteinExistence type="inferred from homology"/>
<dbReference type="Gene3D" id="3.20.20.140">
    <property type="entry name" value="Metal-dependent hydrolases"/>
    <property type="match status" value="1"/>
</dbReference>
<gene>
    <name evidence="3" type="ORF">DPMN_146836</name>
</gene>
<dbReference type="GO" id="GO:0016788">
    <property type="term" value="F:hydrolase activity, acting on ester bonds"/>
    <property type="evidence" value="ECO:0007669"/>
    <property type="project" value="InterPro"/>
</dbReference>
<comment type="caution">
    <text evidence="3">The sequence shown here is derived from an EMBL/GenBank/DDBJ whole genome shotgun (WGS) entry which is preliminary data.</text>
</comment>
<evidence type="ECO:0000256" key="1">
    <source>
        <dbReference type="ARBA" id="ARBA00009275"/>
    </source>
</evidence>
<dbReference type="Proteomes" id="UP000828390">
    <property type="component" value="Unassembled WGS sequence"/>
</dbReference>
<dbReference type="EMBL" id="JAIWYP010000007">
    <property type="protein sequence ID" value="KAH3793328.1"/>
    <property type="molecule type" value="Genomic_DNA"/>
</dbReference>
<dbReference type="Pfam" id="PF01026">
    <property type="entry name" value="TatD_DNase"/>
    <property type="match status" value="1"/>
</dbReference>
<reference evidence="3" key="1">
    <citation type="journal article" date="2019" name="bioRxiv">
        <title>The Genome of the Zebra Mussel, Dreissena polymorpha: A Resource for Invasive Species Research.</title>
        <authorList>
            <person name="McCartney M.A."/>
            <person name="Auch B."/>
            <person name="Kono T."/>
            <person name="Mallez S."/>
            <person name="Zhang Y."/>
            <person name="Obille A."/>
            <person name="Becker A."/>
            <person name="Abrahante J.E."/>
            <person name="Garbe J."/>
            <person name="Badalamenti J.P."/>
            <person name="Herman A."/>
            <person name="Mangelson H."/>
            <person name="Liachko I."/>
            <person name="Sullivan S."/>
            <person name="Sone E.D."/>
            <person name="Koren S."/>
            <person name="Silverstein K.A.T."/>
            <person name="Beckman K.B."/>
            <person name="Gohl D.M."/>
        </authorList>
    </citation>
    <scope>NUCLEOTIDE SEQUENCE</scope>
    <source>
        <strain evidence="3">Duluth1</strain>
        <tissue evidence="3">Whole animal</tissue>
    </source>
</reference>
<sequence>MDGEDRQSGVLYLECLELLKPNVARTQKVVLHCFTGAQEDKPGFFTEAQKQAVRRVPANRLLIETDSPYVRPAGVRMCTPSFLGDVANVISSYRDSEVRDVCQLTLRNSTQLFGL</sequence>
<evidence type="ECO:0000313" key="3">
    <source>
        <dbReference type="EMBL" id="KAH3793328.1"/>
    </source>
</evidence>
<dbReference type="AlphaFoldDB" id="A0A9D4F7A0"/>
<dbReference type="InterPro" id="IPR018228">
    <property type="entry name" value="DNase_TatD-rel_CS"/>
</dbReference>
<organism evidence="3 4">
    <name type="scientific">Dreissena polymorpha</name>
    <name type="common">Zebra mussel</name>
    <name type="synonym">Mytilus polymorpha</name>
    <dbReference type="NCBI Taxonomy" id="45954"/>
    <lineage>
        <taxon>Eukaryota</taxon>
        <taxon>Metazoa</taxon>
        <taxon>Spiralia</taxon>
        <taxon>Lophotrochozoa</taxon>
        <taxon>Mollusca</taxon>
        <taxon>Bivalvia</taxon>
        <taxon>Autobranchia</taxon>
        <taxon>Heteroconchia</taxon>
        <taxon>Euheterodonta</taxon>
        <taxon>Imparidentia</taxon>
        <taxon>Neoheterodontei</taxon>
        <taxon>Myida</taxon>
        <taxon>Dreissenoidea</taxon>
        <taxon>Dreissenidae</taxon>
        <taxon>Dreissena</taxon>
    </lineage>
</organism>
<dbReference type="PANTHER" id="PTHR46363:SF1">
    <property type="entry name" value="DEOXYRIBONUCLEASE TATDN2-RELATED"/>
    <property type="match status" value="1"/>
</dbReference>
<dbReference type="InterPro" id="IPR032466">
    <property type="entry name" value="Metal_Hydrolase"/>
</dbReference>
<dbReference type="SUPFAM" id="SSF51556">
    <property type="entry name" value="Metallo-dependent hydrolases"/>
    <property type="match status" value="1"/>
</dbReference>
<evidence type="ECO:0000256" key="2">
    <source>
        <dbReference type="ARBA" id="ARBA00022801"/>
    </source>
</evidence>